<dbReference type="AlphaFoldDB" id="A0A3B0XY89"/>
<organism evidence="1">
    <name type="scientific">hydrothermal vent metagenome</name>
    <dbReference type="NCBI Taxonomy" id="652676"/>
    <lineage>
        <taxon>unclassified sequences</taxon>
        <taxon>metagenomes</taxon>
        <taxon>ecological metagenomes</taxon>
    </lineage>
</organism>
<accession>A0A3B0XY89</accession>
<name>A0A3B0XY89_9ZZZZ</name>
<sequence length="67" mass="7472">MILGLSKWEIVARTSQYTVPETTLNRTSAGINYIFASNIIAKLAYETNDDDIAPVDDKMLVQLAYGF</sequence>
<proteinExistence type="predicted"/>
<dbReference type="EMBL" id="UOFG01000141">
    <property type="protein sequence ID" value="VAW61224.1"/>
    <property type="molecule type" value="Genomic_DNA"/>
</dbReference>
<protein>
    <submittedName>
        <fullName evidence="1">Uncharacterized protein</fullName>
    </submittedName>
</protein>
<reference evidence="1" key="1">
    <citation type="submission" date="2018-06" db="EMBL/GenBank/DDBJ databases">
        <authorList>
            <person name="Zhirakovskaya E."/>
        </authorList>
    </citation>
    <scope>NUCLEOTIDE SEQUENCE</scope>
</reference>
<evidence type="ECO:0000313" key="1">
    <source>
        <dbReference type="EMBL" id="VAW61224.1"/>
    </source>
</evidence>
<gene>
    <name evidence="1" type="ORF">MNBD_GAMMA11-1805</name>
</gene>